<keyword evidence="9" id="KW-1185">Reference proteome</keyword>
<dbReference type="Pfam" id="PF07637">
    <property type="entry name" value="PSD5"/>
    <property type="match status" value="1"/>
</dbReference>
<evidence type="ECO:0000259" key="4">
    <source>
        <dbReference type="Pfam" id="PF07627"/>
    </source>
</evidence>
<dbReference type="InterPro" id="IPR013042">
    <property type="entry name" value="DUF1592"/>
</dbReference>
<evidence type="ECO:0000259" key="6">
    <source>
        <dbReference type="Pfam" id="PF07635"/>
    </source>
</evidence>
<evidence type="ECO:0000259" key="2">
    <source>
        <dbReference type="Pfam" id="PF07624"/>
    </source>
</evidence>
<evidence type="ECO:0000256" key="1">
    <source>
        <dbReference type="SAM" id="MobiDB-lite"/>
    </source>
</evidence>
<protein>
    <submittedName>
        <fullName evidence="8">Planctomycete cytochrome C</fullName>
    </submittedName>
</protein>
<dbReference type="InterPro" id="IPR011478">
    <property type="entry name" value="DUF1585"/>
</dbReference>
<dbReference type="Pfam" id="PF07635">
    <property type="entry name" value="PSCyt1"/>
    <property type="match status" value="1"/>
</dbReference>
<gene>
    <name evidence="8" type="ORF">SAMN06265222_101990</name>
</gene>
<feature type="domain" description="DUF1592" evidence="5">
    <location>
        <begin position="476"/>
        <end position="601"/>
    </location>
</feature>
<sequence length="810" mass="90265">MMNSLSMKTNVRHRRVRLMSAFFLVSFFVLLGHGLRAGDFELTVDAFVDQHCIKCHDARKEKGDFRIDELSRDLTDPANAIAWQDALDLVAIGEMPPEGQRQPSAGELKSFVKAVEGEIRRCAELATGDELVHLRRLSRSAMDNTVADLLGTRLRLSTGLPQDSEVAGFDNMAETLTQSGEFMRVYQQNARKIAQDVIDDGPDPRVSITQTADQLERGKAVETDGDTLVLWCSKNRGHVVWPSGFSATRPGVYRVMLEMAQSINTVQLENQVTSWGKKNTMRRDQSKRRVPSRPLPPGRRRHVSLLAATYPLQSVGGAAVGGRQLAQVEVGQEMSVLDVEVELEAGETFFVHASDCSRGVRSPWGQVAGETKLVGELLRVKQIQVQGPLVKAWPNPITSLLIDQDQNLTRSGLQQLLRRGFRRPVSPETLALYGRMYSFMQSEGMSAIESTQQLVESMLCSPRFMYESPFAAADDAHALASRLSYFLWNSMPDDELMSLASTGELLDKPVLREQVRRMLANPKSERFVIDFTGQWLGLRHVGDMLPDPKLYPDYDPALELAMRQESESLFSEILHKNLPVTDFLDPGYAMLNERLAEHYEIEGVHGNQFRRVELPASHPRGGLLGHASMLTTTSNGTRTSPVVRGVWILENLFDSPPSPPPPDVEPIEPDVRGATTIREMLAKHRDVATCNECHRRIDPWGFGLENFNAVGAWRTHYGRNGEGKSVDASGKTLRGEAFDGVVEMRSTVMTYVDRFTHALTAKLLAHAVGHPTTVKERIEIERIVDRNRDSGGRFADLITEICTSPAFAGE</sequence>
<proteinExistence type="predicted"/>
<dbReference type="Pfam" id="PF07627">
    <property type="entry name" value="PSCyt3"/>
    <property type="match status" value="1"/>
</dbReference>
<feature type="domain" description="DUF1587" evidence="3">
    <location>
        <begin position="135"/>
        <end position="198"/>
    </location>
</feature>
<dbReference type="Proteomes" id="UP001158067">
    <property type="component" value="Unassembled WGS sequence"/>
</dbReference>
<evidence type="ECO:0000259" key="3">
    <source>
        <dbReference type="Pfam" id="PF07626"/>
    </source>
</evidence>
<feature type="region of interest" description="Disordered" evidence="1">
    <location>
        <begin position="278"/>
        <end position="298"/>
    </location>
</feature>
<evidence type="ECO:0000313" key="9">
    <source>
        <dbReference type="Proteomes" id="UP001158067"/>
    </source>
</evidence>
<dbReference type="InterPro" id="IPR013043">
    <property type="entry name" value="DUF1595"/>
</dbReference>
<dbReference type="Pfam" id="PF07626">
    <property type="entry name" value="PSD3"/>
    <property type="match status" value="1"/>
</dbReference>
<feature type="domain" description="Cytochrome C Planctomycete-type" evidence="6">
    <location>
        <begin position="52"/>
        <end position="99"/>
    </location>
</feature>
<feature type="domain" description="DUF1595" evidence="7">
    <location>
        <begin position="410"/>
        <end position="466"/>
    </location>
</feature>
<organism evidence="8 9">
    <name type="scientific">Neorhodopirellula lusitana</name>
    <dbReference type="NCBI Taxonomy" id="445327"/>
    <lineage>
        <taxon>Bacteria</taxon>
        <taxon>Pseudomonadati</taxon>
        <taxon>Planctomycetota</taxon>
        <taxon>Planctomycetia</taxon>
        <taxon>Pirellulales</taxon>
        <taxon>Pirellulaceae</taxon>
        <taxon>Neorhodopirellula</taxon>
    </lineage>
</organism>
<dbReference type="EMBL" id="FXUG01000001">
    <property type="protein sequence ID" value="SMP43747.1"/>
    <property type="molecule type" value="Genomic_DNA"/>
</dbReference>
<evidence type="ECO:0000259" key="5">
    <source>
        <dbReference type="Pfam" id="PF07631"/>
    </source>
</evidence>
<dbReference type="InterPro" id="IPR013039">
    <property type="entry name" value="DUF1588"/>
</dbReference>
<reference evidence="8 9" key="1">
    <citation type="submission" date="2017-05" db="EMBL/GenBank/DDBJ databases">
        <authorList>
            <person name="Varghese N."/>
            <person name="Submissions S."/>
        </authorList>
    </citation>
    <scope>NUCLEOTIDE SEQUENCE [LARGE SCALE GENOMIC DNA]</scope>
    <source>
        <strain evidence="8 9">DSM 25457</strain>
    </source>
</reference>
<feature type="domain" description="DUF1588" evidence="4">
    <location>
        <begin position="620"/>
        <end position="716"/>
    </location>
</feature>
<dbReference type="Pfam" id="PF07624">
    <property type="entry name" value="PSD2"/>
    <property type="match status" value="1"/>
</dbReference>
<evidence type="ECO:0000259" key="7">
    <source>
        <dbReference type="Pfam" id="PF07637"/>
    </source>
</evidence>
<dbReference type="InterPro" id="IPR013036">
    <property type="entry name" value="DUF1587"/>
</dbReference>
<comment type="caution">
    <text evidence="8">The sequence shown here is derived from an EMBL/GenBank/DDBJ whole genome shotgun (WGS) entry which is preliminary data.</text>
</comment>
<dbReference type="Pfam" id="PF07631">
    <property type="entry name" value="PSD4"/>
    <property type="match status" value="1"/>
</dbReference>
<dbReference type="InterPro" id="IPR011429">
    <property type="entry name" value="Cyt_c_Planctomycete-type"/>
</dbReference>
<name>A0ABY1PRE4_9BACT</name>
<evidence type="ECO:0000313" key="8">
    <source>
        <dbReference type="EMBL" id="SMP43747.1"/>
    </source>
</evidence>
<feature type="domain" description="DUF1585" evidence="2">
    <location>
        <begin position="735"/>
        <end position="807"/>
    </location>
</feature>
<accession>A0ABY1PRE4</accession>